<protein>
    <submittedName>
        <fullName evidence="1">Uncharacterized protein</fullName>
    </submittedName>
</protein>
<reference evidence="1" key="2">
    <citation type="journal article" date="2022" name="New Phytol.">
        <title>Evolutionary transition to the ectomycorrhizal habit in the genomes of a hyperdiverse lineage of mushroom-forming fungi.</title>
        <authorList>
            <person name="Looney B."/>
            <person name="Miyauchi S."/>
            <person name="Morin E."/>
            <person name="Drula E."/>
            <person name="Courty P.E."/>
            <person name="Kohler A."/>
            <person name="Kuo A."/>
            <person name="LaButti K."/>
            <person name="Pangilinan J."/>
            <person name="Lipzen A."/>
            <person name="Riley R."/>
            <person name="Andreopoulos W."/>
            <person name="He G."/>
            <person name="Johnson J."/>
            <person name="Nolan M."/>
            <person name="Tritt A."/>
            <person name="Barry K.W."/>
            <person name="Grigoriev I.V."/>
            <person name="Nagy L.G."/>
            <person name="Hibbett D."/>
            <person name="Henrissat B."/>
            <person name="Matheny P.B."/>
            <person name="Labbe J."/>
            <person name="Martin F.M."/>
        </authorList>
    </citation>
    <scope>NUCLEOTIDE SEQUENCE</scope>
    <source>
        <strain evidence="1">FP105234-sp</strain>
    </source>
</reference>
<gene>
    <name evidence="1" type="ORF">FA95DRAFT_930002</name>
</gene>
<dbReference type="EMBL" id="MU276235">
    <property type="protein sequence ID" value="KAI0040030.1"/>
    <property type="molecule type" value="Genomic_DNA"/>
</dbReference>
<name>A0ACB8R7D8_9AGAM</name>
<accession>A0ACB8R7D8</accession>
<dbReference type="Proteomes" id="UP000814033">
    <property type="component" value="Unassembled WGS sequence"/>
</dbReference>
<sequence length="167" mass="18966">MYAPAYARTSLARLSVSVRLASRDCNEAVRTTHEDPAKNLRARTIRCSQERAQGRTLASMLLRAVQATDWMSASRATAALRHLPLCTCRLGVIHGFLSTRKTAKLRKARLRTFGKRCGATGRWRGDRDLRETCCSMWFSHLDLHGQPPSRNVQRRRAFREGLKTDLL</sequence>
<comment type="caution">
    <text evidence="1">The sequence shown here is derived from an EMBL/GenBank/DDBJ whole genome shotgun (WGS) entry which is preliminary data.</text>
</comment>
<reference evidence="1" key="1">
    <citation type="submission" date="2021-02" db="EMBL/GenBank/DDBJ databases">
        <authorList>
            <consortium name="DOE Joint Genome Institute"/>
            <person name="Ahrendt S."/>
            <person name="Looney B.P."/>
            <person name="Miyauchi S."/>
            <person name="Morin E."/>
            <person name="Drula E."/>
            <person name="Courty P.E."/>
            <person name="Chicoki N."/>
            <person name="Fauchery L."/>
            <person name="Kohler A."/>
            <person name="Kuo A."/>
            <person name="Labutti K."/>
            <person name="Pangilinan J."/>
            <person name="Lipzen A."/>
            <person name="Riley R."/>
            <person name="Andreopoulos W."/>
            <person name="He G."/>
            <person name="Johnson J."/>
            <person name="Barry K.W."/>
            <person name="Grigoriev I.V."/>
            <person name="Nagy L."/>
            <person name="Hibbett D."/>
            <person name="Henrissat B."/>
            <person name="Matheny P.B."/>
            <person name="Labbe J."/>
            <person name="Martin F."/>
        </authorList>
    </citation>
    <scope>NUCLEOTIDE SEQUENCE</scope>
    <source>
        <strain evidence="1">FP105234-sp</strain>
    </source>
</reference>
<evidence type="ECO:0000313" key="1">
    <source>
        <dbReference type="EMBL" id="KAI0040030.1"/>
    </source>
</evidence>
<evidence type="ECO:0000313" key="2">
    <source>
        <dbReference type="Proteomes" id="UP000814033"/>
    </source>
</evidence>
<keyword evidence="2" id="KW-1185">Reference proteome</keyword>
<proteinExistence type="predicted"/>
<organism evidence="1 2">
    <name type="scientific">Auriscalpium vulgare</name>
    <dbReference type="NCBI Taxonomy" id="40419"/>
    <lineage>
        <taxon>Eukaryota</taxon>
        <taxon>Fungi</taxon>
        <taxon>Dikarya</taxon>
        <taxon>Basidiomycota</taxon>
        <taxon>Agaricomycotina</taxon>
        <taxon>Agaricomycetes</taxon>
        <taxon>Russulales</taxon>
        <taxon>Auriscalpiaceae</taxon>
        <taxon>Auriscalpium</taxon>
    </lineage>
</organism>